<proteinExistence type="predicted"/>
<feature type="transmembrane region" description="Helical" evidence="6">
    <location>
        <begin position="166"/>
        <end position="186"/>
    </location>
</feature>
<accession>A0A6A6S7A8</accession>
<evidence type="ECO:0000256" key="6">
    <source>
        <dbReference type="SAM" id="Phobius"/>
    </source>
</evidence>
<feature type="transmembrane region" description="Helical" evidence="6">
    <location>
        <begin position="399"/>
        <end position="421"/>
    </location>
</feature>
<feature type="transmembrane region" description="Helical" evidence="6">
    <location>
        <begin position="68"/>
        <end position="86"/>
    </location>
</feature>
<dbReference type="Gene3D" id="1.20.1250.20">
    <property type="entry name" value="MFS general substrate transporter like domains"/>
    <property type="match status" value="2"/>
</dbReference>
<dbReference type="InterPro" id="IPR011701">
    <property type="entry name" value="MFS"/>
</dbReference>
<feature type="transmembrane region" description="Helical" evidence="6">
    <location>
        <begin position="349"/>
        <end position="366"/>
    </location>
</feature>
<feature type="transmembrane region" description="Helical" evidence="6">
    <location>
        <begin position="106"/>
        <end position="128"/>
    </location>
</feature>
<evidence type="ECO:0000256" key="5">
    <source>
        <dbReference type="ARBA" id="ARBA00023136"/>
    </source>
</evidence>
<dbReference type="OrthoDB" id="3639251at2759"/>
<dbReference type="FunFam" id="1.20.1250.20:FF:000394">
    <property type="entry name" value="MFS general substrate transporter"/>
    <property type="match status" value="1"/>
</dbReference>
<dbReference type="Proteomes" id="UP000799753">
    <property type="component" value="Unassembled WGS sequence"/>
</dbReference>
<sequence>MPLKEKDLETEKKEEILVDEKQHGGKGGGLDVKHILDETNNDTDLTSAPLEREDKETRRLIRKVDLRLLPTLAAIYSFALIDRVNLPNARISGMEEDLGLDVGSRYSILTMIFFVPYVIFQFPANIIIRKLGPAIWLPSLVVLWGATSIGLGFVTDWKQALGCRVILGVLEAGYYPGCVFLLSCWYVRFEVQKRFSAFYLLALLASGFSNILAWGLSELKGRGGLNGWQWIFAIEGAITIALGIMGYIFIIDFPDKAATKRSIITRRPFLTEHEAAIILRRINRDRGDAVVDKLTPSKIFFHLKDWKIWEFAWLYFLNNVVAYSFGYFLPIILRNNMGYSVAMSQILSFPPYALASVWMFIAAWIADRYRKRGIIIIFNCVTAIVGVCMMAFLDNPDARYAGIFLGVSGTNANIPSLLSYMHNNIVGQMKRSVASALLIAGGAFAGIAAANIFRQQDAPEYM</sequence>
<dbReference type="PROSITE" id="PS50850">
    <property type="entry name" value="MFS"/>
    <property type="match status" value="1"/>
</dbReference>
<dbReference type="GO" id="GO:0022857">
    <property type="term" value="F:transmembrane transporter activity"/>
    <property type="evidence" value="ECO:0007669"/>
    <property type="project" value="InterPro"/>
</dbReference>
<dbReference type="PANTHER" id="PTHR43791">
    <property type="entry name" value="PERMEASE-RELATED"/>
    <property type="match status" value="1"/>
</dbReference>
<reference evidence="8" key="1">
    <citation type="journal article" date="2020" name="Stud. Mycol.">
        <title>101 Dothideomycetes genomes: a test case for predicting lifestyles and emergence of pathogens.</title>
        <authorList>
            <person name="Haridas S."/>
            <person name="Albert R."/>
            <person name="Binder M."/>
            <person name="Bloem J."/>
            <person name="Labutti K."/>
            <person name="Salamov A."/>
            <person name="Andreopoulos B."/>
            <person name="Baker S."/>
            <person name="Barry K."/>
            <person name="Bills G."/>
            <person name="Bluhm B."/>
            <person name="Cannon C."/>
            <person name="Castanera R."/>
            <person name="Culley D."/>
            <person name="Daum C."/>
            <person name="Ezra D."/>
            <person name="Gonzalez J."/>
            <person name="Henrissat B."/>
            <person name="Kuo A."/>
            <person name="Liang C."/>
            <person name="Lipzen A."/>
            <person name="Lutzoni F."/>
            <person name="Magnuson J."/>
            <person name="Mondo S."/>
            <person name="Nolan M."/>
            <person name="Ohm R."/>
            <person name="Pangilinan J."/>
            <person name="Park H.-J."/>
            <person name="Ramirez L."/>
            <person name="Alfaro M."/>
            <person name="Sun H."/>
            <person name="Tritt A."/>
            <person name="Yoshinaga Y."/>
            <person name="Zwiers L.-H."/>
            <person name="Turgeon B."/>
            <person name="Goodwin S."/>
            <person name="Spatafora J."/>
            <person name="Crous P."/>
            <person name="Grigoriev I."/>
        </authorList>
    </citation>
    <scope>NUCLEOTIDE SEQUENCE</scope>
    <source>
        <strain evidence="8">CBS 473.64</strain>
    </source>
</reference>
<dbReference type="PANTHER" id="PTHR43791:SF47">
    <property type="entry name" value="MAJOR FACILITATOR SUPERFAMILY (MFS) PROFILE DOMAIN-CONTAINING PROTEIN-RELATED"/>
    <property type="match status" value="1"/>
</dbReference>
<dbReference type="SUPFAM" id="SSF103473">
    <property type="entry name" value="MFS general substrate transporter"/>
    <property type="match status" value="1"/>
</dbReference>
<dbReference type="InterPro" id="IPR020846">
    <property type="entry name" value="MFS_dom"/>
</dbReference>
<keyword evidence="5 6" id="KW-0472">Membrane</keyword>
<dbReference type="AlphaFoldDB" id="A0A6A6S7A8"/>
<evidence type="ECO:0000313" key="9">
    <source>
        <dbReference type="Proteomes" id="UP000799753"/>
    </source>
</evidence>
<feature type="domain" description="Major facilitator superfamily (MFS) profile" evidence="7">
    <location>
        <begin position="68"/>
        <end position="462"/>
    </location>
</feature>
<evidence type="ECO:0000256" key="3">
    <source>
        <dbReference type="ARBA" id="ARBA00022692"/>
    </source>
</evidence>
<organism evidence="8 9">
    <name type="scientific">Massarina eburnea CBS 473.64</name>
    <dbReference type="NCBI Taxonomy" id="1395130"/>
    <lineage>
        <taxon>Eukaryota</taxon>
        <taxon>Fungi</taxon>
        <taxon>Dikarya</taxon>
        <taxon>Ascomycota</taxon>
        <taxon>Pezizomycotina</taxon>
        <taxon>Dothideomycetes</taxon>
        <taxon>Pleosporomycetidae</taxon>
        <taxon>Pleosporales</taxon>
        <taxon>Massarineae</taxon>
        <taxon>Massarinaceae</taxon>
        <taxon>Massarina</taxon>
    </lineage>
</organism>
<protein>
    <submittedName>
        <fullName evidence="8">MFS general substrate transporter</fullName>
    </submittedName>
</protein>
<dbReference type="Pfam" id="PF07690">
    <property type="entry name" value="MFS_1"/>
    <property type="match status" value="1"/>
</dbReference>
<gene>
    <name evidence="8" type="ORF">P280DRAFT_395739</name>
</gene>
<keyword evidence="3 6" id="KW-0812">Transmembrane</keyword>
<evidence type="ECO:0000256" key="4">
    <source>
        <dbReference type="ARBA" id="ARBA00022989"/>
    </source>
</evidence>
<evidence type="ECO:0000256" key="1">
    <source>
        <dbReference type="ARBA" id="ARBA00004141"/>
    </source>
</evidence>
<feature type="transmembrane region" description="Helical" evidence="6">
    <location>
        <begin position="373"/>
        <end position="393"/>
    </location>
</feature>
<feature type="transmembrane region" description="Helical" evidence="6">
    <location>
        <begin position="198"/>
        <end position="216"/>
    </location>
</feature>
<feature type="transmembrane region" description="Helical" evidence="6">
    <location>
        <begin position="433"/>
        <end position="453"/>
    </location>
</feature>
<keyword evidence="2" id="KW-0813">Transport</keyword>
<comment type="subcellular location">
    <subcellularLocation>
        <location evidence="1">Membrane</location>
        <topology evidence="1">Multi-pass membrane protein</topology>
    </subcellularLocation>
</comment>
<dbReference type="GO" id="GO:0016020">
    <property type="term" value="C:membrane"/>
    <property type="evidence" value="ECO:0007669"/>
    <property type="project" value="UniProtKB-SubCell"/>
</dbReference>
<feature type="transmembrane region" description="Helical" evidence="6">
    <location>
        <begin position="308"/>
        <end position="329"/>
    </location>
</feature>
<dbReference type="EMBL" id="MU006781">
    <property type="protein sequence ID" value="KAF2642298.1"/>
    <property type="molecule type" value="Genomic_DNA"/>
</dbReference>
<feature type="transmembrane region" description="Helical" evidence="6">
    <location>
        <begin position="135"/>
        <end position="154"/>
    </location>
</feature>
<name>A0A6A6S7A8_9PLEO</name>
<dbReference type="FunFam" id="1.20.1250.20:FF:000018">
    <property type="entry name" value="MFS transporter permease"/>
    <property type="match status" value="1"/>
</dbReference>
<keyword evidence="4 6" id="KW-1133">Transmembrane helix</keyword>
<keyword evidence="9" id="KW-1185">Reference proteome</keyword>
<dbReference type="InterPro" id="IPR036259">
    <property type="entry name" value="MFS_trans_sf"/>
</dbReference>
<feature type="transmembrane region" description="Helical" evidence="6">
    <location>
        <begin position="228"/>
        <end position="251"/>
    </location>
</feature>
<evidence type="ECO:0000313" key="8">
    <source>
        <dbReference type="EMBL" id="KAF2642298.1"/>
    </source>
</evidence>
<evidence type="ECO:0000256" key="2">
    <source>
        <dbReference type="ARBA" id="ARBA00022448"/>
    </source>
</evidence>
<evidence type="ECO:0000259" key="7">
    <source>
        <dbReference type="PROSITE" id="PS50850"/>
    </source>
</evidence>